<gene>
    <name evidence="2" type="ORF">CGXH109_LOCUS94531</name>
</gene>
<comment type="caution">
    <text evidence="2">The sequence shown here is derived from an EMBL/GenBank/DDBJ whole genome shotgun (WGS) entry which is preliminary data.</text>
</comment>
<name>A0A9W4RZL1_9PEZI</name>
<feature type="chain" id="PRO_5040851093" evidence="1">
    <location>
        <begin position="36"/>
        <end position="106"/>
    </location>
</feature>
<organism evidence="2 3">
    <name type="scientific">Colletotrichum noveboracense</name>
    <dbReference type="NCBI Taxonomy" id="2664923"/>
    <lineage>
        <taxon>Eukaryota</taxon>
        <taxon>Fungi</taxon>
        <taxon>Dikarya</taxon>
        <taxon>Ascomycota</taxon>
        <taxon>Pezizomycotina</taxon>
        <taxon>Sordariomycetes</taxon>
        <taxon>Hypocreomycetidae</taxon>
        <taxon>Glomerellales</taxon>
        <taxon>Glomerellaceae</taxon>
        <taxon>Colletotrichum</taxon>
        <taxon>Colletotrichum gloeosporioides species complex</taxon>
    </lineage>
</organism>
<dbReference type="OrthoDB" id="4814306at2759"/>
<dbReference type="EMBL" id="CAMGZC010000838">
    <property type="protein sequence ID" value="CAI0650300.1"/>
    <property type="molecule type" value="Genomic_DNA"/>
</dbReference>
<dbReference type="Proteomes" id="UP001152533">
    <property type="component" value="Unassembled WGS sequence"/>
</dbReference>
<evidence type="ECO:0000313" key="3">
    <source>
        <dbReference type="Proteomes" id="UP001152533"/>
    </source>
</evidence>
<reference evidence="2" key="1">
    <citation type="submission" date="2022-08" db="EMBL/GenBank/DDBJ databases">
        <authorList>
            <person name="Giroux E."/>
            <person name="Giroux E."/>
        </authorList>
    </citation>
    <scope>NUCLEOTIDE SEQUENCE</scope>
    <source>
        <strain evidence="2">H1091258</strain>
    </source>
</reference>
<evidence type="ECO:0000313" key="2">
    <source>
        <dbReference type="EMBL" id="CAI0650300.1"/>
    </source>
</evidence>
<sequence length="106" mass="11190">MAQTTPSQASLAAKVYKMQINALLPLLALVPSAMASPIAEQATALDTRAGCPAEVTSFCKQFREVLGKCRSGQWNCVHGNPLTLDGNYPIYTPAGVSCSKEGDTCL</sequence>
<dbReference type="AlphaFoldDB" id="A0A9W4RZL1"/>
<keyword evidence="1" id="KW-0732">Signal</keyword>
<keyword evidence="3" id="KW-1185">Reference proteome</keyword>
<proteinExistence type="predicted"/>
<accession>A0A9W4RZL1</accession>
<evidence type="ECO:0000256" key="1">
    <source>
        <dbReference type="SAM" id="SignalP"/>
    </source>
</evidence>
<feature type="signal peptide" evidence="1">
    <location>
        <begin position="1"/>
        <end position="35"/>
    </location>
</feature>
<protein>
    <submittedName>
        <fullName evidence="2">Uncharacterized protein</fullName>
    </submittedName>
</protein>